<protein>
    <recommendedName>
        <fullName evidence="3">Chorismate mutase domain-containing protein</fullName>
    </recommendedName>
</protein>
<dbReference type="Proteomes" id="UP001157911">
    <property type="component" value="Unassembled WGS sequence"/>
</dbReference>
<gene>
    <name evidence="1" type="ORF">SAMN06265339_0111</name>
</gene>
<evidence type="ECO:0008006" key="3">
    <source>
        <dbReference type="Google" id="ProtNLM"/>
    </source>
</evidence>
<reference evidence="1 2" key="1">
    <citation type="submission" date="2017-05" db="EMBL/GenBank/DDBJ databases">
        <authorList>
            <person name="Varghese N."/>
            <person name="Submissions S."/>
        </authorList>
    </citation>
    <scope>NUCLEOTIDE SEQUENCE [LARGE SCALE GENOMIC DNA]</scope>
    <source>
        <strain evidence="1 2">DSM 15522</strain>
    </source>
</reference>
<evidence type="ECO:0000313" key="1">
    <source>
        <dbReference type="EMBL" id="SMP03305.1"/>
    </source>
</evidence>
<accession>A0ABY1N8I6</accession>
<evidence type="ECO:0000313" key="2">
    <source>
        <dbReference type="Proteomes" id="UP001157911"/>
    </source>
</evidence>
<name>A0ABY1N8I6_9BACT</name>
<comment type="caution">
    <text evidence="1">The sequence shown here is derived from an EMBL/GenBank/DDBJ whole genome shotgun (WGS) entry which is preliminary data.</text>
</comment>
<sequence length="102" mass="11902">MKLLENLKALLISEQKIIKSFIKSKNRKEKLSPVDIREFKNIQSQKRFLLEEIRKIPPLSPTNTQILELLTEIRRLLNDNSLLLKNFFPKSALLGLFLLPCS</sequence>
<dbReference type="RefSeq" id="WP_283399623.1">
    <property type="nucleotide sequence ID" value="NZ_FXUB01000001.1"/>
</dbReference>
<dbReference type="EMBL" id="FXUB01000001">
    <property type="protein sequence ID" value="SMP03305.1"/>
    <property type="molecule type" value="Genomic_DNA"/>
</dbReference>
<organism evidence="1 2">
    <name type="scientific">Desulfurobacterium pacificum</name>
    <dbReference type="NCBI Taxonomy" id="240166"/>
    <lineage>
        <taxon>Bacteria</taxon>
        <taxon>Pseudomonadati</taxon>
        <taxon>Aquificota</taxon>
        <taxon>Aquificia</taxon>
        <taxon>Desulfurobacteriales</taxon>
        <taxon>Desulfurobacteriaceae</taxon>
        <taxon>Desulfurobacterium</taxon>
    </lineage>
</organism>
<proteinExistence type="predicted"/>
<keyword evidence="2" id="KW-1185">Reference proteome</keyword>